<evidence type="ECO:0000313" key="7">
    <source>
        <dbReference type="EMBL" id="VDD79610.1"/>
    </source>
</evidence>
<evidence type="ECO:0000256" key="2">
    <source>
        <dbReference type="ARBA" id="ARBA00007831"/>
    </source>
</evidence>
<reference evidence="7 8" key="1">
    <citation type="submission" date="2018-10" db="EMBL/GenBank/DDBJ databases">
        <authorList>
            <consortium name="Pathogen Informatics"/>
        </authorList>
    </citation>
    <scope>NUCLEOTIDE SEQUENCE [LARGE SCALE GENOMIC DNA]</scope>
</reference>
<organism evidence="7 8">
    <name type="scientific">Mesocestoides corti</name>
    <name type="common">Flatworm</name>
    <dbReference type="NCBI Taxonomy" id="53468"/>
    <lineage>
        <taxon>Eukaryota</taxon>
        <taxon>Metazoa</taxon>
        <taxon>Spiralia</taxon>
        <taxon>Lophotrochozoa</taxon>
        <taxon>Platyhelminthes</taxon>
        <taxon>Cestoda</taxon>
        <taxon>Eucestoda</taxon>
        <taxon>Cyclophyllidea</taxon>
        <taxon>Mesocestoididae</taxon>
        <taxon>Mesocestoides</taxon>
    </lineage>
</organism>
<dbReference type="Proteomes" id="UP000267029">
    <property type="component" value="Unassembled WGS sequence"/>
</dbReference>
<dbReference type="InterPro" id="IPR037104">
    <property type="entry name" value="Annexin_sf"/>
</dbReference>
<evidence type="ECO:0000313" key="8">
    <source>
        <dbReference type="Proteomes" id="UP000267029"/>
    </source>
</evidence>
<proteinExistence type="inferred from homology"/>
<dbReference type="GO" id="GO:0005509">
    <property type="term" value="F:calcium ion binding"/>
    <property type="evidence" value="ECO:0007669"/>
    <property type="project" value="InterPro"/>
</dbReference>
<dbReference type="PROSITE" id="PS00223">
    <property type="entry name" value="ANNEXIN_1"/>
    <property type="match status" value="1"/>
</dbReference>
<dbReference type="GO" id="GO:0005634">
    <property type="term" value="C:nucleus"/>
    <property type="evidence" value="ECO:0007669"/>
    <property type="project" value="TreeGrafter"/>
</dbReference>
<protein>
    <recommendedName>
        <fullName evidence="6">Annexin</fullName>
    </recommendedName>
</protein>
<accession>A0A0R3UEY2</accession>
<dbReference type="FunFam" id="1.10.220.10:FF:000005">
    <property type="entry name" value="Annexin"/>
    <property type="match status" value="1"/>
</dbReference>
<sequence>MNFDCNADAEKIYNACKGLGTKEEDIIKVIGNRNLAQRHQIRLAYFSKYNKDLLDVLDSELSGDFGYLSRSLFLGPIQVLAMDLYKIFKKTGSAGGDINDIICCLSPSEITALKAAYLEDDDDAEDEPIDLHAPEDNKLVLNYEGVKDKARSLEKDIEKETKGQHRDFLLKFINTNRREFTPEEIRSVASSGRWDMLVDMQQVERNATAIHDATEGKAGKGNEVEVTRILSTASALDLRAMYDHYRDVYKVSMVDAISKAFKNPLRNAYNNVIMTAVDLRLLLVAQLYNAMHGLGTDERTLSRIFTIRSEIDLHNLRMLFQEKVGRSLGEMVKSDTSGDYRSLLLTILGEK</sequence>
<evidence type="ECO:0000256" key="3">
    <source>
        <dbReference type="ARBA" id="ARBA00022525"/>
    </source>
</evidence>
<dbReference type="AlphaFoldDB" id="A0A0R3UEY2"/>
<keyword evidence="8" id="KW-1185">Reference proteome</keyword>
<comment type="subcellular location">
    <subcellularLocation>
        <location evidence="1">Secreted</location>
    </subcellularLocation>
</comment>
<dbReference type="PANTHER" id="PTHR10502">
    <property type="entry name" value="ANNEXIN"/>
    <property type="match status" value="1"/>
</dbReference>
<evidence type="ECO:0000256" key="6">
    <source>
        <dbReference type="RuleBase" id="RU003540"/>
    </source>
</evidence>
<dbReference type="PROSITE" id="PS51897">
    <property type="entry name" value="ANNEXIN_2"/>
    <property type="match status" value="3"/>
</dbReference>
<dbReference type="PANTHER" id="PTHR10502:SF175">
    <property type="entry name" value="ANNEXIN A13"/>
    <property type="match status" value="1"/>
</dbReference>
<dbReference type="Pfam" id="PF00191">
    <property type="entry name" value="Annexin"/>
    <property type="match status" value="2"/>
</dbReference>
<dbReference type="EMBL" id="UXSR01005203">
    <property type="protein sequence ID" value="VDD79610.1"/>
    <property type="molecule type" value="Genomic_DNA"/>
</dbReference>
<comment type="domain">
    <text evidence="6">A pair of annexin repeats may form one binding site for calcium and phospholipid.</text>
</comment>
<dbReference type="GO" id="GO:0001786">
    <property type="term" value="F:phosphatidylserine binding"/>
    <property type="evidence" value="ECO:0007669"/>
    <property type="project" value="TreeGrafter"/>
</dbReference>
<keyword evidence="6" id="KW-0106">Calcium</keyword>
<dbReference type="InterPro" id="IPR018502">
    <property type="entry name" value="Annexin_repeat"/>
</dbReference>
<dbReference type="SUPFAM" id="SSF47874">
    <property type="entry name" value="Annexin"/>
    <property type="match status" value="1"/>
</dbReference>
<dbReference type="OrthoDB" id="37886at2759"/>
<evidence type="ECO:0000256" key="5">
    <source>
        <dbReference type="ARBA" id="ARBA00023216"/>
    </source>
</evidence>
<dbReference type="SMART" id="SM00335">
    <property type="entry name" value="ANX"/>
    <property type="match status" value="3"/>
</dbReference>
<dbReference type="GO" id="GO:0005737">
    <property type="term" value="C:cytoplasm"/>
    <property type="evidence" value="ECO:0007669"/>
    <property type="project" value="TreeGrafter"/>
</dbReference>
<evidence type="ECO:0000256" key="1">
    <source>
        <dbReference type="ARBA" id="ARBA00004613"/>
    </source>
</evidence>
<keyword evidence="5 6" id="KW-0041">Annexin</keyword>
<dbReference type="GO" id="GO:0005886">
    <property type="term" value="C:plasma membrane"/>
    <property type="evidence" value="ECO:0007669"/>
    <property type="project" value="TreeGrafter"/>
</dbReference>
<evidence type="ECO:0000256" key="4">
    <source>
        <dbReference type="ARBA" id="ARBA00022737"/>
    </source>
</evidence>
<keyword evidence="6" id="KW-0111">Calcium/phospholipid-binding</keyword>
<gene>
    <name evidence="7" type="ORF">MCOS_LOCUS5613</name>
</gene>
<dbReference type="Gene3D" id="1.10.220.10">
    <property type="entry name" value="Annexin"/>
    <property type="match status" value="4"/>
</dbReference>
<dbReference type="InterPro" id="IPR018252">
    <property type="entry name" value="Annexin_repeat_CS"/>
</dbReference>
<dbReference type="GO" id="GO:0005576">
    <property type="term" value="C:extracellular region"/>
    <property type="evidence" value="ECO:0007669"/>
    <property type="project" value="UniProtKB-SubCell"/>
</dbReference>
<dbReference type="InterPro" id="IPR001464">
    <property type="entry name" value="Annexin"/>
</dbReference>
<dbReference type="GO" id="GO:0005544">
    <property type="term" value="F:calcium-dependent phospholipid binding"/>
    <property type="evidence" value="ECO:0007669"/>
    <property type="project" value="UniProtKB-KW"/>
</dbReference>
<keyword evidence="4 6" id="KW-0677">Repeat</keyword>
<dbReference type="PRINTS" id="PR00196">
    <property type="entry name" value="ANNEXIN"/>
</dbReference>
<dbReference type="STRING" id="53468.A0A0R3UEY2"/>
<keyword evidence="3" id="KW-0964">Secreted</keyword>
<dbReference type="GO" id="GO:0012506">
    <property type="term" value="C:vesicle membrane"/>
    <property type="evidence" value="ECO:0007669"/>
    <property type="project" value="TreeGrafter"/>
</dbReference>
<comment type="similarity">
    <text evidence="2 6">Belongs to the annexin family.</text>
</comment>
<name>A0A0R3UEY2_MESCO</name>
<dbReference type="FunFam" id="1.10.220.10:FF:000001">
    <property type="entry name" value="Annexin"/>
    <property type="match status" value="1"/>
</dbReference>